<keyword evidence="1 6" id="KW-0597">Phosphoprotein</keyword>
<dbReference type="Gene3D" id="1.10.10.60">
    <property type="entry name" value="Homeodomain-like"/>
    <property type="match status" value="1"/>
</dbReference>
<evidence type="ECO:0000313" key="10">
    <source>
        <dbReference type="Proteomes" id="UP000243640"/>
    </source>
</evidence>
<dbReference type="SMART" id="SM00448">
    <property type="entry name" value="REC"/>
    <property type="match status" value="1"/>
</dbReference>
<reference evidence="9 11" key="2">
    <citation type="submission" date="2019-03" db="EMBL/GenBank/DDBJ databases">
        <title>Genomic Encyclopedia of Archaeal and Bacterial Type Strains, Phase II (KMG-II): from individual species to whole genera.</title>
        <authorList>
            <person name="Goeker M."/>
        </authorList>
    </citation>
    <scope>NUCLEOTIDE SEQUENCE [LARGE SCALE GENOMIC DNA]</scope>
    <source>
        <strain evidence="9 11">DSM 15594</strain>
    </source>
</reference>
<dbReference type="Gene3D" id="3.40.50.2300">
    <property type="match status" value="1"/>
</dbReference>
<dbReference type="InterPro" id="IPR011006">
    <property type="entry name" value="CheY-like_superfamily"/>
</dbReference>
<dbReference type="Pfam" id="PF02954">
    <property type="entry name" value="HTH_8"/>
    <property type="match status" value="1"/>
</dbReference>
<organism evidence="8 10">
    <name type="scientific">Oceanimonas baumannii</name>
    <dbReference type="NCBI Taxonomy" id="129578"/>
    <lineage>
        <taxon>Bacteria</taxon>
        <taxon>Pseudomonadati</taxon>
        <taxon>Pseudomonadota</taxon>
        <taxon>Gammaproteobacteria</taxon>
        <taxon>Aeromonadales</taxon>
        <taxon>Aeromonadaceae</taxon>
        <taxon>Oceanimonas</taxon>
    </lineage>
</organism>
<feature type="domain" description="Response regulatory" evidence="7">
    <location>
        <begin position="4"/>
        <end position="116"/>
    </location>
</feature>
<evidence type="ECO:0000256" key="2">
    <source>
        <dbReference type="ARBA" id="ARBA00023012"/>
    </source>
</evidence>
<evidence type="ECO:0000256" key="3">
    <source>
        <dbReference type="ARBA" id="ARBA00023015"/>
    </source>
</evidence>
<gene>
    <name evidence="8" type="ORF">B6S09_12610</name>
    <name evidence="9" type="ORF">LY04_02335</name>
</gene>
<dbReference type="EMBL" id="SODO01000008">
    <property type="protein sequence ID" value="TDW58557.1"/>
    <property type="molecule type" value="Genomic_DNA"/>
</dbReference>
<dbReference type="GO" id="GO:0005829">
    <property type="term" value="C:cytosol"/>
    <property type="evidence" value="ECO:0007669"/>
    <property type="project" value="TreeGrafter"/>
</dbReference>
<dbReference type="GO" id="GO:0000156">
    <property type="term" value="F:phosphorelay response regulator activity"/>
    <property type="evidence" value="ECO:0007669"/>
    <property type="project" value="TreeGrafter"/>
</dbReference>
<dbReference type="InterPro" id="IPR001789">
    <property type="entry name" value="Sig_transdc_resp-reg_receiver"/>
</dbReference>
<accession>A0A235CGY9</accession>
<dbReference type="SUPFAM" id="SSF52172">
    <property type="entry name" value="CheY-like"/>
    <property type="match status" value="1"/>
</dbReference>
<dbReference type="PROSITE" id="PS50110">
    <property type="entry name" value="RESPONSE_REGULATORY"/>
    <property type="match status" value="1"/>
</dbReference>
<protein>
    <submittedName>
        <fullName evidence="8 9">Two-component system response regulator</fullName>
    </submittedName>
</protein>
<evidence type="ECO:0000313" key="9">
    <source>
        <dbReference type="EMBL" id="TDW58557.1"/>
    </source>
</evidence>
<dbReference type="GO" id="GO:0006355">
    <property type="term" value="P:regulation of DNA-templated transcription"/>
    <property type="evidence" value="ECO:0007669"/>
    <property type="project" value="TreeGrafter"/>
</dbReference>
<dbReference type="PANTHER" id="PTHR48111">
    <property type="entry name" value="REGULATOR OF RPOS"/>
    <property type="match status" value="1"/>
</dbReference>
<sequence length="176" mass="19438">MMTDFLLVDDNDTFARLLCRGFKRRGLSLEWAQTGAAALALPARYQGILLDLNLDGESGLQLLPELVLAQPQARIVVLTGYASISTAIAAIKLGAVQYLPKPAEIDAILAAFEEDDAEQAASINIEEESPSLKRHQWEYVQFVLQQHDGNISATARALGMHRRSLQRMLQKHAVSR</sequence>
<dbReference type="GO" id="GO:0000976">
    <property type="term" value="F:transcription cis-regulatory region binding"/>
    <property type="evidence" value="ECO:0007669"/>
    <property type="project" value="TreeGrafter"/>
</dbReference>
<keyword evidence="4" id="KW-0238">DNA-binding</keyword>
<evidence type="ECO:0000313" key="11">
    <source>
        <dbReference type="Proteomes" id="UP000295058"/>
    </source>
</evidence>
<evidence type="ECO:0000256" key="6">
    <source>
        <dbReference type="PROSITE-ProRule" id="PRU00169"/>
    </source>
</evidence>
<dbReference type="PRINTS" id="PR01590">
    <property type="entry name" value="HTHFIS"/>
</dbReference>
<evidence type="ECO:0000313" key="8">
    <source>
        <dbReference type="EMBL" id="OYD23297.1"/>
    </source>
</evidence>
<reference evidence="8 10" key="1">
    <citation type="submission" date="2017-08" db="EMBL/GenBank/DDBJ databases">
        <title>Draft Genome Sequence of the Marine Bacterium Oceanimonas baumannii ATCC 700832.</title>
        <authorList>
            <person name="Mcclelland W.D."/>
            <person name="Brennan M.A."/>
            <person name="Trachtenberg A.M."/>
            <person name="Maclea K.S."/>
        </authorList>
    </citation>
    <scope>NUCLEOTIDE SEQUENCE [LARGE SCALE GENOMIC DNA]</scope>
    <source>
        <strain evidence="8 10">ATCC 700832</strain>
    </source>
</reference>
<keyword evidence="2" id="KW-0902">Two-component regulatory system</keyword>
<comment type="caution">
    <text evidence="8">The sequence shown here is derived from an EMBL/GenBank/DDBJ whole genome shotgun (WGS) entry which is preliminary data.</text>
</comment>
<dbReference type="PANTHER" id="PTHR48111:SF1">
    <property type="entry name" value="TWO-COMPONENT RESPONSE REGULATOR ORR33"/>
    <property type="match status" value="1"/>
</dbReference>
<dbReference type="OrthoDB" id="9802426at2"/>
<dbReference type="EMBL" id="NQJF01000010">
    <property type="protein sequence ID" value="OYD23297.1"/>
    <property type="molecule type" value="Genomic_DNA"/>
</dbReference>
<evidence type="ECO:0000256" key="1">
    <source>
        <dbReference type="ARBA" id="ARBA00022553"/>
    </source>
</evidence>
<dbReference type="SUPFAM" id="SSF46689">
    <property type="entry name" value="Homeodomain-like"/>
    <property type="match status" value="1"/>
</dbReference>
<keyword evidence="3" id="KW-0805">Transcription regulation</keyword>
<dbReference type="InterPro" id="IPR002197">
    <property type="entry name" value="HTH_Fis"/>
</dbReference>
<proteinExistence type="predicted"/>
<feature type="modified residue" description="4-aspartylphosphate" evidence="6">
    <location>
        <position position="51"/>
    </location>
</feature>
<name>A0A235CGY9_9GAMM</name>
<evidence type="ECO:0000259" key="7">
    <source>
        <dbReference type="PROSITE" id="PS50110"/>
    </source>
</evidence>
<dbReference type="AlphaFoldDB" id="A0A235CGY9"/>
<keyword evidence="5" id="KW-0804">Transcription</keyword>
<evidence type="ECO:0000256" key="4">
    <source>
        <dbReference type="ARBA" id="ARBA00023125"/>
    </source>
</evidence>
<dbReference type="InterPro" id="IPR039420">
    <property type="entry name" value="WalR-like"/>
</dbReference>
<keyword evidence="11" id="KW-1185">Reference proteome</keyword>
<dbReference type="GO" id="GO:0032993">
    <property type="term" value="C:protein-DNA complex"/>
    <property type="evidence" value="ECO:0007669"/>
    <property type="project" value="TreeGrafter"/>
</dbReference>
<dbReference type="Proteomes" id="UP000295058">
    <property type="component" value="Unassembled WGS sequence"/>
</dbReference>
<evidence type="ECO:0000256" key="5">
    <source>
        <dbReference type="ARBA" id="ARBA00023163"/>
    </source>
</evidence>
<dbReference type="RefSeq" id="WP_094278853.1">
    <property type="nucleotide sequence ID" value="NZ_NQJF01000010.1"/>
</dbReference>
<dbReference type="Proteomes" id="UP000243640">
    <property type="component" value="Unassembled WGS sequence"/>
</dbReference>
<dbReference type="InterPro" id="IPR009057">
    <property type="entry name" value="Homeodomain-like_sf"/>
</dbReference>
<dbReference type="Pfam" id="PF00072">
    <property type="entry name" value="Response_reg"/>
    <property type="match status" value="1"/>
</dbReference>